<evidence type="ECO:0000313" key="2">
    <source>
        <dbReference type="EMBL" id="RXH77725.1"/>
    </source>
</evidence>
<name>A0A498I6M0_MALDO</name>
<dbReference type="AlphaFoldDB" id="A0A498I6M0"/>
<protein>
    <submittedName>
        <fullName evidence="2">Uncharacterized protein</fullName>
    </submittedName>
</protein>
<organism evidence="2 3">
    <name type="scientific">Malus domestica</name>
    <name type="common">Apple</name>
    <name type="synonym">Pyrus malus</name>
    <dbReference type="NCBI Taxonomy" id="3750"/>
    <lineage>
        <taxon>Eukaryota</taxon>
        <taxon>Viridiplantae</taxon>
        <taxon>Streptophyta</taxon>
        <taxon>Embryophyta</taxon>
        <taxon>Tracheophyta</taxon>
        <taxon>Spermatophyta</taxon>
        <taxon>Magnoliopsida</taxon>
        <taxon>eudicotyledons</taxon>
        <taxon>Gunneridae</taxon>
        <taxon>Pentapetalae</taxon>
        <taxon>rosids</taxon>
        <taxon>fabids</taxon>
        <taxon>Rosales</taxon>
        <taxon>Rosaceae</taxon>
        <taxon>Amygdaloideae</taxon>
        <taxon>Maleae</taxon>
        <taxon>Malus</taxon>
    </lineage>
</organism>
<sequence length="63" mass="7508">MVTSVKEKERARERETKTERGRESDFRDLQIISFHTEALQISRPQLLNTHLDSLHTTNQFLRL</sequence>
<feature type="region of interest" description="Disordered" evidence="1">
    <location>
        <begin position="1"/>
        <end position="23"/>
    </location>
</feature>
<reference evidence="2 3" key="1">
    <citation type="submission" date="2018-10" db="EMBL/GenBank/DDBJ databases">
        <title>A high-quality apple genome assembly.</title>
        <authorList>
            <person name="Hu J."/>
        </authorList>
    </citation>
    <scope>NUCLEOTIDE SEQUENCE [LARGE SCALE GENOMIC DNA]</scope>
    <source>
        <strain evidence="3">cv. HFTH1</strain>
        <tissue evidence="2">Young leaf</tissue>
    </source>
</reference>
<dbReference type="EMBL" id="RDQH01000340">
    <property type="protein sequence ID" value="RXH77725.1"/>
    <property type="molecule type" value="Genomic_DNA"/>
</dbReference>
<comment type="caution">
    <text evidence="2">The sequence shown here is derived from an EMBL/GenBank/DDBJ whole genome shotgun (WGS) entry which is preliminary data.</text>
</comment>
<proteinExistence type="predicted"/>
<evidence type="ECO:0000256" key="1">
    <source>
        <dbReference type="SAM" id="MobiDB-lite"/>
    </source>
</evidence>
<dbReference type="Proteomes" id="UP000290289">
    <property type="component" value="Chromosome 14"/>
</dbReference>
<evidence type="ECO:0000313" key="3">
    <source>
        <dbReference type="Proteomes" id="UP000290289"/>
    </source>
</evidence>
<accession>A0A498I6M0</accession>
<keyword evidence="3" id="KW-1185">Reference proteome</keyword>
<gene>
    <name evidence="2" type="ORF">DVH24_039696</name>
</gene>